<evidence type="ECO:0000256" key="2">
    <source>
        <dbReference type="ARBA" id="ARBA00022448"/>
    </source>
</evidence>
<dbReference type="STRING" id="2138.SMSRO_v1c06930"/>
<keyword evidence="2" id="KW-0813">Transport</keyword>
<comment type="caution">
    <text evidence="8">The sequence shown here is derived from an EMBL/GenBank/DDBJ whole genome shotgun (WGS) entry which is preliminary data.</text>
</comment>
<feature type="transmembrane region" description="Helical" evidence="7">
    <location>
        <begin position="297"/>
        <end position="315"/>
    </location>
</feature>
<dbReference type="GO" id="GO:0016020">
    <property type="term" value="C:membrane"/>
    <property type="evidence" value="ECO:0007669"/>
    <property type="project" value="UniProtKB-SubCell"/>
</dbReference>
<evidence type="ECO:0000256" key="3">
    <source>
        <dbReference type="ARBA" id="ARBA00022475"/>
    </source>
</evidence>
<keyword evidence="4 7" id="KW-0812">Transmembrane</keyword>
<dbReference type="Proteomes" id="UP000031565">
    <property type="component" value="Unassembled WGS sequence"/>
</dbReference>
<keyword evidence="5 7" id="KW-1133">Transmembrane helix</keyword>
<organism evidence="8 9">
    <name type="scientific">Spiroplasma poulsonii</name>
    <dbReference type="NCBI Taxonomy" id="2138"/>
    <lineage>
        <taxon>Bacteria</taxon>
        <taxon>Bacillati</taxon>
        <taxon>Mycoplasmatota</taxon>
        <taxon>Mollicutes</taxon>
        <taxon>Entomoplasmatales</taxon>
        <taxon>Spiroplasmataceae</taxon>
        <taxon>Spiroplasma</taxon>
    </lineage>
</organism>
<dbReference type="EMBL" id="JTLV02000001">
    <property type="protein sequence ID" value="PQM30931.1"/>
    <property type="molecule type" value="Genomic_DNA"/>
</dbReference>
<evidence type="ECO:0000256" key="1">
    <source>
        <dbReference type="ARBA" id="ARBA00004141"/>
    </source>
</evidence>
<proteinExistence type="predicted"/>
<keyword evidence="3" id="KW-1003">Cell membrane</keyword>
<dbReference type="RefSeq" id="WP_040093093.1">
    <property type="nucleotide sequence ID" value="NZ_CM020866.1"/>
</dbReference>
<sequence>MQLLLDENKVSKAIIDILTAWRFWSAIIATIFVIFLGWLLTKKVTLKQEWDVVFIKILVVIGLPALVFEGFMSDATVENVKQEAAVLLSGFLFYIILGIIAKYFYIKYDRDVQDALSMSITFAATSFFGIPIVTALFPGSDAKIASNIFNVPYYVFLYSLGFIIMGKDNKGYLQDKVVIRNSFKNRYAYGWKMFKTNSKKILLNPILLATIIGFTFWVTQLIPGIAVVPDQNVLGSGKSFSSLRLDNTFPPIKKILVTLQAICTPLACLAIGINLTKETLKDSLKSFKTWYGTIMKVLLAPVIGLVITLIVTAIGKETGAWTMSSMGLTIIIIMLAAPPASVIVAYSINFKKETLLTSNVTLLSTLMSIIILPFWIIVTTAIGSISLFT</sequence>
<dbReference type="GO" id="GO:0055085">
    <property type="term" value="P:transmembrane transport"/>
    <property type="evidence" value="ECO:0007669"/>
    <property type="project" value="InterPro"/>
</dbReference>
<evidence type="ECO:0000313" key="8">
    <source>
        <dbReference type="EMBL" id="PQM30931.1"/>
    </source>
</evidence>
<feature type="transmembrane region" description="Helical" evidence="7">
    <location>
        <begin position="53"/>
        <end position="72"/>
    </location>
</feature>
<dbReference type="PANTHER" id="PTHR36838:SF3">
    <property type="entry name" value="TRANSPORTER AUXIN EFFLUX CARRIER EC FAMILY"/>
    <property type="match status" value="1"/>
</dbReference>
<protein>
    <submittedName>
        <fullName evidence="8">Membrane transport protein</fullName>
    </submittedName>
</protein>
<evidence type="ECO:0000256" key="4">
    <source>
        <dbReference type="ARBA" id="ARBA00022692"/>
    </source>
</evidence>
<feature type="transmembrane region" description="Helical" evidence="7">
    <location>
        <begin position="20"/>
        <end position="41"/>
    </location>
</feature>
<feature type="transmembrane region" description="Helical" evidence="7">
    <location>
        <begin position="84"/>
        <end position="104"/>
    </location>
</feature>
<dbReference type="InterPro" id="IPR004776">
    <property type="entry name" value="Mem_transp_PIN-like"/>
</dbReference>
<dbReference type="Pfam" id="PF03547">
    <property type="entry name" value="Mem_trans"/>
    <property type="match status" value="1"/>
</dbReference>
<comment type="subcellular location">
    <subcellularLocation>
        <location evidence="1">Membrane</location>
        <topology evidence="1">Multi-pass membrane protein</topology>
    </subcellularLocation>
</comment>
<feature type="transmembrane region" description="Helical" evidence="7">
    <location>
        <begin position="327"/>
        <end position="348"/>
    </location>
</feature>
<dbReference type="OrthoDB" id="401182at2"/>
<evidence type="ECO:0000256" key="6">
    <source>
        <dbReference type="ARBA" id="ARBA00023136"/>
    </source>
</evidence>
<evidence type="ECO:0000313" key="9">
    <source>
        <dbReference type="Proteomes" id="UP000031565"/>
    </source>
</evidence>
<feature type="transmembrane region" description="Helical" evidence="7">
    <location>
        <begin position="360"/>
        <end position="388"/>
    </location>
</feature>
<feature type="transmembrane region" description="Helical" evidence="7">
    <location>
        <begin position="201"/>
        <end position="222"/>
    </location>
</feature>
<evidence type="ECO:0000256" key="5">
    <source>
        <dbReference type="ARBA" id="ARBA00022989"/>
    </source>
</evidence>
<feature type="transmembrane region" description="Helical" evidence="7">
    <location>
        <begin position="116"/>
        <end position="138"/>
    </location>
</feature>
<keyword evidence="6 7" id="KW-0472">Membrane</keyword>
<dbReference type="PANTHER" id="PTHR36838">
    <property type="entry name" value="AUXIN EFFLUX CARRIER FAMILY PROTEIN"/>
    <property type="match status" value="1"/>
</dbReference>
<accession>A0A2P6FBU8</accession>
<feature type="transmembrane region" description="Helical" evidence="7">
    <location>
        <begin position="255"/>
        <end position="276"/>
    </location>
</feature>
<name>A0A2P6FBU8_9MOLU</name>
<reference evidence="8 9" key="1">
    <citation type="journal article" date="2015" name="MBio">
        <title>Genome sequence of the Drosophila melanogaster male-killing Spiroplasma strain MSRO endosymbiont.</title>
        <authorList>
            <person name="Paredes J.C."/>
            <person name="Herren J.K."/>
            <person name="Schupfer F."/>
            <person name="Marin R."/>
            <person name="Claverol S."/>
            <person name="Kuo C.H."/>
            <person name="Lemaitre B."/>
            <person name="Beven L."/>
        </authorList>
    </citation>
    <scope>NUCLEOTIDE SEQUENCE [LARGE SCALE GENOMIC DNA]</scope>
    <source>
        <strain evidence="8 9">MSRO</strain>
    </source>
</reference>
<gene>
    <name evidence="8" type="ORF">SMSRO_SF007230</name>
</gene>
<feature type="transmembrane region" description="Helical" evidence="7">
    <location>
        <begin position="144"/>
        <end position="166"/>
    </location>
</feature>
<keyword evidence="9" id="KW-1185">Reference proteome</keyword>
<evidence type="ECO:0000256" key="7">
    <source>
        <dbReference type="SAM" id="Phobius"/>
    </source>
</evidence>
<dbReference type="AlphaFoldDB" id="A0A2P6FBU8"/>